<sequence>MDYYAMPQVDKSASTYSPPVQYVPGISAPSPSLVRPEINKFGVSSDILTSCDWSAVIHRPAEESEPEDLPSTVDIDAIKEPATPLPPLTPCHANLEDKSETEDEDESSDSESEDGASSSDSDSHSQQGSGSCRSSSYSDSDSSSSSSEPRDPVPSFSIRETNFEQGGLKLKFSATKTKSNPSQSSSSSDSSSSSSESDEEPKKKPEDEKKSPEAVTLQRKSIRTVVTSRVNRVSESPAEVKGRIGATLPRRSASLRPPLPKPVANQKKKQSKPVKKTRPLRKSPRAKRGVAAGGESSSQLSSDDDEDEEEEEGGECRDEITNLARQLGAEDPDLSISGHLQEINQEDLAAILPDVGGGSFDGFEEENNGGSGSGTATGRPQVSSPAPSHITSSSSESDTEQIVSDVISRIQDDSEPPTKPLRPSQQASKGTTAEQSNRNEIGYSSNLLADFVEKTELLSRGTSSSSSAGPRGNDNSSGPTSAVDSSSSKRKRGRPPKNNVKSAAASCKSQNQVSGMPELEAYMRLDCPQSNVSPDSGIQSVAGSPAGHHSLPGSPRSPPPVQNNGPPLLTKAHSPCHIQDCIPSPNDKITKLVSPPKELKLENGGKRGPGRPKSHVFQLNTFGRKKRGKRLKRVELPKKPIVLPPSAAELKVPPYFAGAKTSKSNLPSLPHMSSKRGRGRPKKSPPILEPIVPLEGRNRDASDSSRKCSSLERVPSSERSTNKKLDSETKTPSLTTTKGLSTTTKGPMRNKEHKHKKRKRSLDFR</sequence>
<feature type="compositionally biased region" description="Polar residues" evidence="1">
    <location>
        <begin position="528"/>
        <end position="542"/>
    </location>
</feature>
<feature type="compositionally biased region" description="Polar residues" evidence="1">
    <location>
        <begin position="423"/>
        <end position="444"/>
    </location>
</feature>
<feature type="compositionally biased region" description="Basic residues" evidence="1">
    <location>
        <begin position="673"/>
        <end position="683"/>
    </location>
</feature>
<feature type="region of interest" description="Disordered" evidence="1">
    <location>
        <begin position="658"/>
        <end position="765"/>
    </location>
</feature>
<feature type="compositionally biased region" description="Basic residues" evidence="1">
    <location>
        <begin position="266"/>
        <end position="288"/>
    </location>
</feature>
<evidence type="ECO:0000313" key="2">
    <source>
        <dbReference type="EMBL" id="JAG62518.1"/>
    </source>
</evidence>
<protein>
    <submittedName>
        <fullName evidence="2">Uncharacterized protein</fullName>
    </submittedName>
</protein>
<dbReference type="InterPro" id="IPR017956">
    <property type="entry name" value="AT_hook_DNA-bd_motif"/>
</dbReference>
<proteinExistence type="predicted"/>
<accession>A0A0K8TAF9</accession>
<feature type="compositionally biased region" description="Basic and acidic residues" evidence="1">
    <location>
        <begin position="720"/>
        <end position="729"/>
    </location>
</feature>
<reference evidence="2" key="1">
    <citation type="submission" date="2014-09" db="EMBL/GenBank/DDBJ databases">
        <authorList>
            <person name="Magalhaes I.L.F."/>
            <person name="Oliveira U."/>
            <person name="Santos F.R."/>
            <person name="Vidigal T.H.D.A."/>
            <person name="Brescovit A.D."/>
            <person name="Santos A.J."/>
        </authorList>
    </citation>
    <scope>NUCLEOTIDE SEQUENCE</scope>
</reference>
<feature type="compositionally biased region" description="Low complexity" evidence="1">
    <location>
        <begin position="178"/>
        <end position="195"/>
    </location>
</feature>
<feature type="compositionally biased region" description="Polar residues" evidence="1">
    <location>
        <begin position="473"/>
        <end position="484"/>
    </location>
</feature>
<feature type="compositionally biased region" description="Low complexity" evidence="1">
    <location>
        <begin position="730"/>
        <end position="747"/>
    </location>
</feature>
<dbReference type="SMART" id="SM00384">
    <property type="entry name" value="AT_hook"/>
    <property type="match status" value="3"/>
</dbReference>
<evidence type="ECO:0000256" key="1">
    <source>
        <dbReference type="SAM" id="MobiDB-lite"/>
    </source>
</evidence>
<feature type="compositionally biased region" description="Basic residues" evidence="1">
    <location>
        <begin position="751"/>
        <end position="765"/>
    </location>
</feature>
<feature type="region of interest" description="Disordered" evidence="1">
    <location>
        <begin position="58"/>
        <end position="444"/>
    </location>
</feature>
<feature type="compositionally biased region" description="Low complexity" evidence="1">
    <location>
        <begin position="223"/>
        <end position="236"/>
    </location>
</feature>
<dbReference type="PRINTS" id="PR00929">
    <property type="entry name" value="ATHOOK"/>
</dbReference>
<feature type="compositionally biased region" description="Basic and acidic residues" evidence="1">
    <location>
        <begin position="696"/>
        <end position="710"/>
    </location>
</feature>
<dbReference type="GO" id="GO:0003677">
    <property type="term" value="F:DNA binding"/>
    <property type="evidence" value="ECO:0007669"/>
    <property type="project" value="InterPro"/>
</dbReference>
<feature type="compositionally biased region" description="Acidic residues" evidence="1">
    <location>
        <begin position="302"/>
        <end position="313"/>
    </location>
</feature>
<feature type="compositionally biased region" description="Basic and acidic residues" evidence="1">
    <location>
        <begin position="200"/>
        <end position="212"/>
    </location>
</feature>
<feature type="compositionally biased region" description="Acidic residues" evidence="1">
    <location>
        <begin position="99"/>
        <end position="114"/>
    </location>
</feature>
<dbReference type="EMBL" id="GBRD01003303">
    <property type="protein sequence ID" value="JAG62518.1"/>
    <property type="molecule type" value="Transcribed_RNA"/>
</dbReference>
<organism evidence="2">
    <name type="scientific">Lygus hesperus</name>
    <name type="common">Western plant bug</name>
    <dbReference type="NCBI Taxonomy" id="30085"/>
    <lineage>
        <taxon>Eukaryota</taxon>
        <taxon>Metazoa</taxon>
        <taxon>Ecdysozoa</taxon>
        <taxon>Arthropoda</taxon>
        <taxon>Hexapoda</taxon>
        <taxon>Insecta</taxon>
        <taxon>Pterygota</taxon>
        <taxon>Neoptera</taxon>
        <taxon>Paraneoptera</taxon>
        <taxon>Hemiptera</taxon>
        <taxon>Heteroptera</taxon>
        <taxon>Panheteroptera</taxon>
        <taxon>Cimicomorpha</taxon>
        <taxon>Miridae</taxon>
        <taxon>Mirini</taxon>
        <taxon>Lygus</taxon>
    </lineage>
</organism>
<feature type="compositionally biased region" description="Low complexity" evidence="1">
    <location>
        <begin position="115"/>
        <end position="147"/>
    </location>
</feature>
<name>A0A0K8TAF9_LYGHE</name>
<feature type="non-terminal residue" evidence="2">
    <location>
        <position position="765"/>
    </location>
</feature>
<dbReference type="AlphaFoldDB" id="A0A0K8TAF9"/>
<feature type="region of interest" description="Disordered" evidence="1">
    <location>
        <begin position="458"/>
        <end position="616"/>
    </location>
</feature>
<feature type="compositionally biased region" description="Low complexity" evidence="1">
    <location>
        <begin position="382"/>
        <end position="404"/>
    </location>
</feature>